<organism evidence="2 3">
    <name type="scientific">Scardovia wiggsiae F0424</name>
    <dbReference type="NCBI Taxonomy" id="857290"/>
    <lineage>
        <taxon>Bacteria</taxon>
        <taxon>Bacillati</taxon>
        <taxon>Actinomycetota</taxon>
        <taxon>Actinomycetes</taxon>
        <taxon>Bifidobacteriales</taxon>
        <taxon>Bifidobacteriaceae</taxon>
        <taxon>Scardovia</taxon>
    </lineage>
</organism>
<dbReference type="Proteomes" id="UP000006415">
    <property type="component" value="Unassembled WGS sequence"/>
</dbReference>
<dbReference type="Gene3D" id="3.90.79.10">
    <property type="entry name" value="Nucleoside Triphosphate Pyrophosphohydrolase"/>
    <property type="match status" value="1"/>
</dbReference>
<dbReference type="eggNOG" id="COG1051">
    <property type="taxonomic scope" value="Bacteria"/>
</dbReference>
<dbReference type="GeneID" id="97291901"/>
<dbReference type="InterPro" id="IPR015797">
    <property type="entry name" value="NUDIX_hydrolase-like_dom_sf"/>
</dbReference>
<protein>
    <recommendedName>
        <fullName evidence="4">DUF4916 domain-containing protein</fullName>
    </recommendedName>
</protein>
<evidence type="ECO:0000313" key="2">
    <source>
        <dbReference type="EMBL" id="EJD64480.1"/>
    </source>
</evidence>
<dbReference type="STRING" id="857290.HMPREF9156_00975"/>
<reference evidence="2 3" key="1">
    <citation type="submission" date="2012-01" db="EMBL/GenBank/DDBJ databases">
        <title>The Genome Sequence of Scardovia wiggsiae F0424.</title>
        <authorList>
            <consortium name="The Broad Institute Genome Sequencing Platform"/>
            <person name="Earl A."/>
            <person name="Ward D."/>
            <person name="Feldgarden M."/>
            <person name="Gevers D."/>
            <person name="Izard J."/>
            <person name="Ganesan A."/>
            <person name="Baranova O.V."/>
            <person name="Blanton J.M."/>
            <person name="Tanner A.C."/>
            <person name="Mathney J."/>
            <person name="Dewhirst F.E."/>
            <person name="Young S.K."/>
            <person name="Zeng Q."/>
            <person name="Gargeya S."/>
            <person name="Fitzgerald M."/>
            <person name="Haas B."/>
            <person name="Abouelleil A."/>
            <person name="Alvarado L."/>
            <person name="Arachchi H.M."/>
            <person name="Berlin A."/>
            <person name="Chapman S.B."/>
            <person name="Gearin G."/>
            <person name="Goldberg J."/>
            <person name="Griggs A."/>
            <person name="Gujja S."/>
            <person name="Hansen M."/>
            <person name="Heiman D."/>
            <person name="Howarth C."/>
            <person name="Larimer J."/>
            <person name="Lui A."/>
            <person name="MacDonald P.J.P."/>
            <person name="McCowen C."/>
            <person name="Montmayeur A."/>
            <person name="Murphy C."/>
            <person name="Neiman D."/>
            <person name="Pearson M."/>
            <person name="Priest M."/>
            <person name="Roberts A."/>
            <person name="Saif S."/>
            <person name="Shea T."/>
            <person name="Sisk P."/>
            <person name="Stolte C."/>
            <person name="Sykes S."/>
            <person name="Wortman J."/>
            <person name="Nusbaum C."/>
            <person name="Birren B."/>
        </authorList>
    </citation>
    <scope>NUCLEOTIDE SEQUENCE [LARGE SCALE GENOMIC DNA]</scope>
    <source>
        <strain evidence="2 3">F0424</strain>
    </source>
</reference>
<evidence type="ECO:0000256" key="1">
    <source>
        <dbReference type="SAM" id="MobiDB-lite"/>
    </source>
</evidence>
<gene>
    <name evidence="2" type="ORF">HMPREF9156_00975</name>
</gene>
<dbReference type="SUPFAM" id="SSF55811">
    <property type="entry name" value="Nudix"/>
    <property type="match status" value="1"/>
</dbReference>
<dbReference type="HOGENOM" id="CLU_118001_0_0_11"/>
<dbReference type="RefSeq" id="WP_007148039.1">
    <property type="nucleotide sequence ID" value="NZ_AKCI01000001.1"/>
</dbReference>
<accession>J0D3J6</accession>
<sequence>MPVLNDEIPDPGDFDAGRDRSGFGGDSPNDFIHGMGGSNPPGWLAKDEIDGIRREVPIPYVIVVPVRTDDLGRIRQVGTLLCANDDNDVALRRTLISGRILYHESIRETIARNISKDLGDLTLSFLPPTIQPFTVAQFFPTPGFSDYYDPRQHAVALCYIIPIDGDVKPQDETLDVEWSDPADALKPEFLRQLAHGMDHILVQALSGSGML</sequence>
<dbReference type="InterPro" id="IPR032582">
    <property type="entry name" value="DUF4916"/>
</dbReference>
<name>J0D3J6_9BIFI</name>
<dbReference type="EMBL" id="AGZS01000006">
    <property type="protein sequence ID" value="EJD64480.1"/>
    <property type="molecule type" value="Genomic_DNA"/>
</dbReference>
<dbReference type="Pfam" id="PF16262">
    <property type="entry name" value="DUF4916"/>
    <property type="match status" value="1"/>
</dbReference>
<evidence type="ECO:0008006" key="4">
    <source>
        <dbReference type="Google" id="ProtNLM"/>
    </source>
</evidence>
<dbReference type="OrthoDB" id="3266865at2"/>
<comment type="caution">
    <text evidence="2">The sequence shown here is derived from an EMBL/GenBank/DDBJ whole genome shotgun (WGS) entry which is preliminary data.</text>
</comment>
<evidence type="ECO:0000313" key="3">
    <source>
        <dbReference type="Proteomes" id="UP000006415"/>
    </source>
</evidence>
<feature type="region of interest" description="Disordered" evidence="1">
    <location>
        <begin position="1"/>
        <end position="35"/>
    </location>
</feature>
<keyword evidence="3" id="KW-1185">Reference proteome</keyword>
<proteinExistence type="predicted"/>
<dbReference type="AlphaFoldDB" id="J0D3J6"/>